<feature type="transmembrane region" description="Helical" evidence="5">
    <location>
        <begin position="115"/>
        <end position="132"/>
    </location>
</feature>
<evidence type="ECO:0000256" key="1">
    <source>
        <dbReference type="ARBA" id="ARBA00004370"/>
    </source>
</evidence>
<evidence type="ECO:0000256" key="3">
    <source>
        <dbReference type="ARBA" id="ARBA00022989"/>
    </source>
</evidence>
<reference evidence="7" key="1">
    <citation type="journal article" date="2019" name="Int. J. Syst. Evol. Microbiol.">
        <title>The Global Catalogue of Microorganisms (GCM) 10K type strain sequencing project: providing services to taxonomists for standard genome sequencing and annotation.</title>
        <authorList>
            <consortium name="The Broad Institute Genomics Platform"/>
            <consortium name="The Broad Institute Genome Sequencing Center for Infectious Disease"/>
            <person name="Wu L."/>
            <person name="Ma J."/>
        </authorList>
    </citation>
    <scope>NUCLEOTIDE SEQUENCE [LARGE SCALE GENOMIC DNA]</scope>
    <source>
        <strain evidence="7">KCTC 52168</strain>
    </source>
</reference>
<dbReference type="RefSeq" id="WP_377300618.1">
    <property type="nucleotide sequence ID" value="NZ_CP180191.1"/>
</dbReference>
<comment type="subcellular location">
    <subcellularLocation>
        <location evidence="1">Membrane</location>
    </subcellularLocation>
</comment>
<evidence type="ECO:0000313" key="7">
    <source>
        <dbReference type="Proteomes" id="UP001595556"/>
    </source>
</evidence>
<dbReference type="InterPro" id="IPR001129">
    <property type="entry name" value="Membr-assoc_MAPEG"/>
</dbReference>
<dbReference type="EMBL" id="JBHRTI010000003">
    <property type="protein sequence ID" value="MFC3146343.1"/>
    <property type="molecule type" value="Genomic_DNA"/>
</dbReference>
<dbReference type="InterPro" id="IPR023352">
    <property type="entry name" value="MAPEG-like_dom_sf"/>
</dbReference>
<dbReference type="SUPFAM" id="SSF161084">
    <property type="entry name" value="MAPEG domain-like"/>
    <property type="match status" value="1"/>
</dbReference>
<dbReference type="PANTHER" id="PTHR35371">
    <property type="entry name" value="INNER MEMBRANE PROTEIN"/>
    <property type="match status" value="1"/>
</dbReference>
<proteinExistence type="predicted"/>
<keyword evidence="7" id="KW-1185">Reference proteome</keyword>
<keyword evidence="3 5" id="KW-1133">Transmembrane helix</keyword>
<protein>
    <submittedName>
        <fullName evidence="6">MAPEG family protein</fullName>
    </submittedName>
</protein>
<organism evidence="6 7">
    <name type="scientific">Piscinibacterium candidicorallinum</name>
    <dbReference type="NCBI Taxonomy" id="1793872"/>
    <lineage>
        <taxon>Bacteria</taxon>
        <taxon>Pseudomonadati</taxon>
        <taxon>Pseudomonadota</taxon>
        <taxon>Betaproteobacteria</taxon>
        <taxon>Burkholderiales</taxon>
        <taxon>Piscinibacterium</taxon>
    </lineage>
</organism>
<comment type="caution">
    <text evidence="6">The sequence shown here is derived from an EMBL/GenBank/DDBJ whole genome shotgun (WGS) entry which is preliminary data.</text>
</comment>
<sequence length="134" mass="14559">MTIAIFCILLAAIMPIVCAGLAKRGKFGIPRSQGGYDNLDPRGWLERQEGARKWANNAQANSWEALPFFGLAVLSTHMLVGATLLANVLAVSFIVLRSLYVYLYVTGKQAARSGVWTLAFAANVAIFLIPVFRG</sequence>
<evidence type="ECO:0000256" key="5">
    <source>
        <dbReference type="SAM" id="Phobius"/>
    </source>
</evidence>
<evidence type="ECO:0000313" key="6">
    <source>
        <dbReference type="EMBL" id="MFC3146343.1"/>
    </source>
</evidence>
<dbReference type="Gene3D" id="1.20.120.550">
    <property type="entry name" value="Membrane associated eicosanoid/glutathione metabolism-like domain"/>
    <property type="match status" value="1"/>
</dbReference>
<dbReference type="Proteomes" id="UP001595556">
    <property type="component" value="Unassembled WGS sequence"/>
</dbReference>
<feature type="transmembrane region" description="Helical" evidence="5">
    <location>
        <begin position="78"/>
        <end position="103"/>
    </location>
</feature>
<evidence type="ECO:0000256" key="4">
    <source>
        <dbReference type="ARBA" id="ARBA00023136"/>
    </source>
</evidence>
<evidence type="ECO:0000256" key="2">
    <source>
        <dbReference type="ARBA" id="ARBA00022692"/>
    </source>
</evidence>
<keyword evidence="2 5" id="KW-0812">Transmembrane</keyword>
<dbReference type="PANTHER" id="PTHR35371:SF1">
    <property type="entry name" value="BLR7753 PROTEIN"/>
    <property type="match status" value="1"/>
</dbReference>
<gene>
    <name evidence="6" type="ORF">ACFOEN_01660</name>
</gene>
<dbReference type="Pfam" id="PF01124">
    <property type="entry name" value="MAPEG"/>
    <property type="match status" value="1"/>
</dbReference>
<accession>A0ABV7GXF7</accession>
<keyword evidence="4 5" id="KW-0472">Membrane</keyword>
<name>A0ABV7GXF7_9BURK</name>